<comment type="caution">
    <text evidence="2">The sequence shown here is derived from an EMBL/GenBank/DDBJ whole genome shotgun (WGS) entry which is preliminary data.</text>
</comment>
<dbReference type="Pfam" id="PF05547">
    <property type="entry name" value="Peptidase_M6"/>
    <property type="match status" value="1"/>
</dbReference>
<dbReference type="EMBL" id="VSSQ01000101">
    <property type="protein sequence ID" value="MPL76891.1"/>
    <property type="molecule type" value="Genomic_DNA"/>
</dbReference>
<dbReference type="InterPro" id="IPR026444">
    <property type="entry name" value="Secre_tail"/>
</dbReference>
<dbReference type="PROSITE" id="PS50853">
    <property type="entry name" value="FN3"/>
    <property type="match status" value="2"/>
</dbReference>
<dbReference type="PANTHER" id="PTHR41775:SF1">
    <property type="entry name" value="PEPTIDASE M6-LIKE DOMAIN-CONTAINING PROTEIN"/>
    <property type="match status" value="1"/>
</dbReference>
<dbReference type="SUPFAM" id="SSF49265">
    <property type="entry name" value="Fibronectin type III"/>
    <property type="match status" value="1"/>
</dbReference>
<gene>
    <name evidence="2" type="ORF">SDC9_22742</name>
</gene>
<evidence type="ECO:0000313" key="2">
    <source>
        <dbReference type="EMBL" id="MPL76891.1"/>
    </source>
</evidence>
<dbReference type="NCBIfam" id="TIGR03296">
    <property type="entry name" value="M6dom_TIGR03296"/>
    <property type="match status" value="1"/>
</dbReference>
<evidence type="ECO:0000259" key="1">
    <source>
        <dbReference type="PROSITE" id="PS50853"/>
    </source>
</evidence>
<dbReference type="Gene3D" id="2.60.120.200">
    <property type="match status" value="2"/>
</dbReference>
<organism evidence="2">
    <name type="scientific">bioreactor metagenome</name>
    <dbReference type="NCBI Taxonomy" id="1076179"/>
    <lineage>
        <taxon>unclassified sequences</taxon>
        <taxon>metagenomes</taxon>
        <taxon>ecological metagenomes</taxon>
    </lineage>
</organism>
<accession>A0A644UDG3</accession>
<name>A0A644UDG3_9ZZZZ</name>
<protein>
    <recommendedName>
        <fullName evidence="1">Fibronectin type-III domain-containing protein</fullName>
    </recommendedName>
</protein>
<dbReference type="GO" id="GO:0008233">
    <property type="term" value="F:peptidase activity"/>
    <property type="evidence" value="ECO:0007669"/>
    <property type="project" value="InterPro"/>
</dbReference>
<dbReference type="InterPro" id="IPR013320">
    <property type="entry name" value="ConA-like_dom_sf"/>
</dbReference>
<dbReference type="InterPro" id="IPR003961">
    <property type="entry name" value="FN3_dom"/>
</dbReference>
<feature type="domain" description="Fibronectin type-III" evidence="1">
    <location>
        <begin position="1038"/>
        <end position="1134"/>
    </location>
</feature>
<proteinExistence type="predicted"/>
<dbReference type="SUPFAM" id="SSF49899">
    <property type="entry name" value="Concanavalin A-like lectins/glucanases"/>
    <property type="match status" value="2"/>
</dbReference>
<feature type="domain" description="Fibronectin type-III" evidence="1">
    <location>
        <begin position="526"/>
        <end position="623"/>
    </location>
</feature>
<dbReference type="SUPFAM" id="SSF55486">
    <property type="entry name" value="Metalloproteases ('zincins'), catalytic domain"/>
    <property type="match status" value="1"/>
</dbReference>
<sequence length="1411" mass="157554">MKKTFFSLLVLFLLVVKATNLSAVPAYPYQITIKQSDNTLLSLFLKGDEKVNWAKTLDNYTLLVAKNGDYVYAVSDSKGGIKPSEMIAHNEGERSLKELEFISQLDKNLIYSREQVEYLKQFWDFKTTDNFQKALLNAKSTNRELRILVILAAFADLPFTYDAEYFNALFNQIGYNLNGNEGSVRDYFSASTFGHVTVIADVFGPYTSSAGQSAYGFATVGMNGAKNLLTEMLYLADQDVNYSNYANYGGNYVDCVYMIFAGCSYSNGEPNAIWPHRSGLYPSVQKDGVYIQDYACSSELGGTTLYGTTPPVIGTVCHEFSHVLGLADVYDTDYESNGQAFASDGWDIMASGNYNNGGKTPCLWSAFQRSSMGFLDLVELNFSTPIGNKTLPPLTQSNTAYKISHNSTEYFILENRQKEGWDRFLYGHGMLITHIDKSVPGWNYNCANCNSTLLGIDIEEANPQNKYNRPSNTFPGTSNVQSFTDNTNPGSLSNNYATLNKPIFRIKENNTTKNISFDFGVLPADAPQATTNSIIKFTSDSIFVSSTVSQTTDPIVEKGVLYSTSPTPTSNSQKIVSTESSNSFISIISGLQPSTSYYVRAYAKNSSSQFFYGEIIQVTTPCSSINIFPYTNSFESTSSLNCWSQEGDSFLSNIWQTKDSTQIGGISSAEEGLKFAHIYSQSANAQTRKLITPPLNLSVLSQPYLKFYFAAKSNGDFQDIFKVYYKTSPTSSWQVLKTYSLINYPQWTKDSIMLPEKSNTYYIAFEGQLYAGYGVCVDNVEIGEANLAAYPSVQTLALDNITDVSIRVSSNLLSQGYTAISEKGIVYGTNPNPTIEDSYLSLGNTLGQYYLTANNLNPNTLYYFRAYAINQGLISYGQVLSSFTKCERINSFPYQFITESTDSNCFVKGEGWELVLQEGVVNPQEGTNFFKHSSNQTIKSKLIVPILNLENHTSTKMKFWYQKPNGNDTLAVYYKIGIDGIWNSLKTYTSSTNLWTLDSIDLPLASDNYYLAFEAVSQNGNTIYLDNIEIDAILQTPIVQSNSATLSSYNSIHIEGEVVYLGLSSVNDRGVCWTTDGSIPDVSDLKLQVGSGIGQFSTTLTNLSPETTYRVRTYATNSYGTSYGRDYIITTPPTPIFNNTITGNQHICYYSVTQNLQGSLPTGGNGQFTYLWLQSPDSLNWELASDPDLRILQSYLSFRAEQTHYYKRIVYSRLVSDTSNIVLIEVSPRTRAGNVFRVQDTIALNDTLKMELRAFVGDKFVWERKKLNFSWEELPLAPDSNWIEDSPAEIGKYFYRVRVTSGVCAEEISGEDWTYVKKDIGLEEIVEDENSIIIYPNPSQGEINIKYNNDEVFVGKLSLYDINSKEIKTIENQVLNKGDNRINLNPIGIGSYLLVLKNKDNVITKIIIINK</sequence>
<dbReference type="GO" id="GO:0006508">
    <property type="term" value="P:proteolysis"/>
    <property type="evidence" value="ECO:0007669"/>
    <property type="project" value="InterPro"/>
</dbReference>
<dbReference type="InterPro" id="IPR008757">
    <property type="entry name" value="Peptidase_M6-like_domain"/>
</dbReference>
<dbReference type="Pfam" id="PF18962">
    <property type="entry name" value="Por_Secre_tail"/>
    <property type="match status" value="1"/>
</dbReference>
<reference evidence="2" key="1">
    <citation type="submission" date="2019-08" db="EMBL/GenBank/DDBJ databases">
        <authorList>
            <person name="Kucharzyk K."/>
            <person name="Murdoch R.W."/>
            <person name="Higgins S."/>
            <person name="Loffler F."/>
        </authorList>
    </citation>
    <scope>NUCLEOTIDE SEQUENCE</scope>
</reference>
<dbReference type="InterPro" id="IPR036116">
    <property type="entry name" value="FN3_sf"/>
</dbReference>
<dbReference type="NCBIfam" id="TIGR04183">
    <property type="entry name" value="Por_Secre_tail"/>
    <property type="match status" value="1"/>
</dbReference>
<dbReference type="PANTHER" id="PTHR41775">
    <property type="entry name" value="SECRETED PROTEIN-RELATED"/>
    <property type="match status" value="1"/>
</dbReference>
<dbReference type="SMART" id="SM00060">
    <property type="entry name" value="FN3"/>
    <property type="match status" value="3"/>
</dbReference>